<dbReference type="EMBL" id="MNPL01004204">
    <property type="protein sequence ID" value="OQR76901.1"/>
    <property type="molecule type" value="Genomic_DNA"/>
</dbReference>
<name>A0A1V9XTZ0_9ACAR</name>
<comment type="caution">
    <text evidence="1">The sequence shown here is derived from an EMBL/GenBank/DDBJ whole genome shotgun (WGS) entry which is preliminary data.</text>
</comment>
<dbReference type="InParanoid" id="A0A1V9XTZ0"/>
<protein>
    <submittedName>
        <fullName evidence="1">Uncharacterized protein</fullName>
    </submittedName>
</protein>
<evidence type="ECO:0000313" key="1">
    <source>
        <dbReference type="EMBL" id="OQR76901.1"/>
    </source>
</evidence>
<sequence>MGVWQARDDADTLLQSTRQETMTQRLAQVQLADVVFTYKTKFFIYRKTEIQLRCTLGKGKVSKPVVTSCNDRSAEDLANIVIVNAATVHEPPESSAA</sequence>
<dbReference type="AlphaFoldDB" id="A0A1V9XTZ0"/>
<gene>
    <name evidence="1" type="ORF">BIW11_02987</name>
</gene>
<proteinExistence type="predicted"/>
<reference evidence="1 2" key="1">
    <citation type="journal article" date="2017" name="Gigascience">
        <title>Draft genome of the honey bee ectoparasitic mite, Tropilaelaps mercedesae, is shaped by the parasitic life history.</title>
        <authorList>
            <person name="Dong X."/>
            <person name="Armstrong S.D."/>
            <person name="Xia D."/>
            <person name="Makepeace B.L."/>
            <person name="Darby A.C."/>
            <person name="Kadowaki T."/>
        </authorList>
    </citation>
    <scope>NUCLEOTIDE SEQUENCE [LARGE SCALE GENOMIC DNA]</scope>
    <source>
        <strain evidence="1">Wuxi-XJTLU</strain>
    </source>
</reference>
<evidence type="ECO:0000313" key="2">
    <source>
        <dbReference type="Proteomes" id="UP000192247"/>
    </source>
</evidence>
<dbReference type="Proteomes" id="UP000192247">
    <property type="component" value="Unassembled WGS sequence"/>
</dbReference>
<organism evidence="1 2">
    <name type="scientific">Tropilaelaps mercedesae</name>
    <dbReference type="NCBI Taxonomy" id="418985"/>
    <lineage>
        <taxon>Eukaryota</taxon>
        <taxon>Metazoa</taxon>
        <taxon>Ecdysozoa</taxon>
        <taxon>Arthropoda</taxon>
        <taxon>Chelicerata</taxon>
        <taxon>Arachnida</taxon>
        <taxon>Acari</taxon>
        <taxon>Parasitiformes</taxon>
        <taxon>Mesostigmata</taxon>
        <taxon>Gamasina</taxon>
        <taxon>Dermanyssoidea</taxon>
        <taxon>Laelapidae</taxon>
        <taxon>Tropilaelaps</taxon>
    </lineage>
</organism>
<accession>A0A1V9XTZ0</accession>
<keyword evidence="2" id="KW-1185">Reference proteome</keyword>